<dbReference type="KEGG" id="tho:SP60_08150"/>
<dbReference type="STRING" id="1705394.SP60_08150"/>
<feature type="domain" description="Filamentation induced by cAMP protein Fic-like C-terminal" evidence="2">
    <location>
        <begin position="73"/>
        <end position="133"/>
    </location>
</feature>
<feature type="region of interest" description="Disordered" evidence="1">
    <location>
        <begin position="1"/>
        <end position="24"/>
    </location>
</feature>
<organism evidence="3 4">
    <name type="scientific">Candidatus Thioglobus autotrophicus</name>
    <dbReference type="NCBI Taxonomy" id="1705394"/>
    <lineage>
        <taxon>Bacteria</taxon>
        <taxon>Pseudomonadati</taxon>
        <taxon>Pseudomonadota</taxon>
        <taxon>Gammaproteobacteria</taxon>
        <taxon>Candidatus Pseudothioglobaceae</taxon>
        <taxon>Candidatus Thioglobus</taxon>
    </lineage>
</organism>
<proteinExistence type="predicted"/>
<name>A0A0M4PA93_9GAMM</name>
<protein>
    <recommendedName>
        <fullName evidence="2">Filamentation induced by cAMP protein Fic-like C-terminal domain-containing protein</fullName>
    </recommendedName>
</protein>
<dbReference type="EMBL" id="CP010552">
    <property type="protein sequence ID" value="ALE53159.1"/>
    <property type="molecule type" value="Genomic_DNA"/>
</dbReference>
<dbReference type="AlphaFoldDB" id="A0A0M4PA93"/>
<gene>
    <name evidence="3" type="ORF">SP60_08150</name>
</gene>
<dbReference type="Proteomes" id="UP000058020">
    <property type="component" value="Chromosome"/>
</dbReference>
<reference evidence="3 4" key="1">
    <citation type="journal article" date="2015" name="Genome Announc.">
        <title>Genome Sequence of 'Candidatus Thioglobus autotrophica' Strain EF1, a Chemoautotroph from the SUP05 Clade of Marine Gammaproteobacteria.</title>
        <authorList>
            <person name="Shah V."/>
            <person name="Morris R.M."/>
        </authorList>
    </citation>
    <scope>NUCLEOTIDE SEQUENCE [LARGE SCALE GENOMIC DNA]</scope>
    <source>
        <strain evidence="3 4">EF1</strain>
    </source>
</reference>
<evidence type="ECO:0000259" key="2">
    <source>
        <dbReference type="Pfam" id="PF21247"/>
    </source>
</evidence>
<dbReference type="RefSeq" id="WP_053952158.1">
    <property type="nucleotide sequence ID" value="NZ_CP010552.1"/>
</dbReference>
<evidence type="ECO:0000313" key="3">
    <source>
        <dbReference type="EMBL" id="ALE53159.1"/>
    </source>
</evidence>
<dbReference type="OrthoDB" id="9807853at2"/>
<accession>A0A0M4PA93</accession>
<dbReference type="PATRIC" id="fig|1705394.5.peg.1630"/>
<dbReference type="InterPro" id="IPR049514">
    <property type="entry name" value="Fic-like_C"/>
</dbReference>
<dbReference type="Pfam" id="PF21247">
    <property type="entry name" value="Fic-like_C"/>
    <property type="match status" value="1"/>
</dbReference>
<evidence type="ECO:0000313" key="4">
    <source>
        <dbReference type="Proteomes" id="UP000058020"/>
    </source>
</evidence>
<keyword evidence="4" id="KW-1185">Reference proteome</keyword>
<evidence type="ECO:0000256" key="1">
    <source>
        <dbReference type="SAM" id="MobiDB-lite"/>
    </source>
</evidence>
<sequence>MAWFGKNKESKKEQDSSNEKDFSEELKFNNSISNSAEQQGFNFQENIDTTVVLDISCTKKGLRCKIEEISPDQVQVLRNCQLESSADELMKILKRTHKTRFKNDILNPLLVCHFFERTIPEKPKSPKQKYRLTNKFARAKNRLAW</sequence>